<sequence>MAARTEILDIAGREVTITNPDKVFFPQTGHTKLDLVRYYLAVADGALRGVGGRPMALKRYVNGVEGEAFYQKRAPQSRPDWISTVELRFPSGRTAEEIVVRDAAQLAWVINLGCVDLHAHPVRADDLEHPDELRVDLDPVPGVSWDQVRRVALVAREVLADFGLTGWPKTSGSRGMHVYARIERRWTFPEVRRAAVALAREIEHRVPDEATSRWWKEERHGVFVDFNQNAKDRTTASAYSVRPTPHGRVSTPLTWDEVPGCDPATFTLATVPARYAQVGDPWAGIDDAAGSLEPLLRLAQEHKEAGLDEAPPERAGTAKGGRRRSTMPLIEIARAAGRDEAMAGLERWKARYPKVWTYLEPSDVLVDSMRGRSSTWTRIRLNLRHVPEAERPPQEALDVDFDPWKG</sequence>
<feature type="domain" description="DNA ligase D polymerase" evidence="2">
    <location>
        <begin position="31"/>
        <end position="282"/>
    </location>
</feature>
<evidence type="ECO:0000256" key="1">
    <source>
        <dbReference type="SAM" id="MobiDB-lite"/>
    </source>
</evidence>
<protein>
    <submittedName>
        <fullName evidence="3">DNA polymerase domain-containing protein</fullName>
    </submittedName>
</protein>
<dbReference type="PANTHER" id="PTHR42705:SF3">
    <property type="entry name" value="ATP-DEPENDENT DNA LIGASE"/>
    <property type="match status" value="1"/>
</dbReference>
<dbReference type="Proteomes" id="UP000599074">
    <property type="component" value="Unassembled WGS sequence"/>
</dbReference>
<dbReference type="EMBL" id="BOON01000014">
    <property type="protein sequence ID" value="GII21851.1"/>
    <property type="molecule type" value="Genomic_DNA"/>
</dbReference>
<comment type="caution">
    <text evidence="3">The sequence shown here is derived from an EMBL/GenBank/DDBJ whole genome shotgun (WGS) entry which is preliminary data.</text>
</comment>
<evidence type="ECO:0000313" key="4">
    <source>
        <dbReference type="Proteomes" id="UP000599074"/>
    </source>
</evidence>
<evidence type="ECO:0000259" key="2">
    <source>
        <dbReference type="Pfam" id="PF21686"/>
    </source>
</evidence>
<dbReference type="Pfam" id="PF21686">
    <property type="entry name" value="LigD_Prim-Pol"/>
    <property type="match status" value="1"/>
</dbReference>
<reference evidence="3" key="1">
    <citation type="submission" date="2021-01" db="EMBL/GenBank/DDBJ databases">
        <title>Whole genome shotgun sequence of Planosporangium mesophilum NBRC 109066.</title>
        <authorList>
            <person name="Komaki H."/>
            <person name="Tamura T."/>
        </authorList>
    </citation>
    <scope>NUCLEOTIDE SEQUENCE</scope>
    <source>
        <strain evidence="3">NBRC 109066</strain>
    </source>
</reference>
<evidence type="ECO:0000313" key="3">
    <source>
        <dbReference type="EMBL" id="GII21851.1"/>
    </source>
</evidence>
<dbReference type="AlphaFoldDB" id="A0A8J3TAS8"/>
<dbReference type="Gene3D" id="3.90.920.10">
    <property type="entry name" value="DNA primase, PRIM domain"/>
    <property type="match status" value="1"/>
</dbReference>
<dbReference type="InterPro" id="IPR014145">
    <property type="entry name" value="LigD_pol_dom"/>
</dbReference>
<proteinExistence type="predicted"/>
<dbReference type="SUPFAM" id="SSF56747">
    <property type="entry name" value="Prim-pol domain"/>
    <property type="match status" value="1"/>
</dbReference>
<keyword evidence="4" id="KW-1185">Reference proteome</keyword>
<feature type="region of interest" description="Disordered" evidence="1">
    <location>
        <begin position="304"/>
        <end position="323"/>
    </location>
</feature>
<gene>
    <name evidence="3" type="ORF">Pme01_14480</name>
</gene>
<name>A0A8J3TAS8_9ACTN</name>
<organism evidence="3 4">
    <name type="scientific">Planosporangium mesophilum</name>
    <dbReference type="NCBI Taxonomy" id="689768"/>
    <lineage>
        <taxon>Bacteria</taxon>
        <taxon>Bacillati</taxon>
        <taxon>Actinomycetota</taxon>
        <taxon>Actinomycetes</taxon>
        <taxon>Micromonosporales</taxon>
        <taxon>Micromonosporaceae</taxon>
        <taxon>Planosporangium</taxon>
    </lineage>
</organism>
<accession>A0A8J3TAS8</accession>
<dbReference type="CDD" id="cd04865">
    <property type="entry name" value="LigD_Pol_like_2"/>
    <property type="match status" value="1"/>
</dbReference>
<dbReference type="RefSeq" id="WP_168117256.1">
    <property type="nucleotide sequence ID" value="NZ_BOON01000014.1"/>
</dbReference>
<dbReference type="NCBIfam" id="TIGR02778">
    <property type="entry name" value="ligD_pol"/>
    <property type="match status" value="1"/>
</dbReference>
<dbReference type="PANTHER" id="PTHR42705">
    <property type="entry name" value="BIFUNCTIONAL NON-HOMOLOGOUS END JOINING PROTEIN LIGD"/>
    <property type="match status" value="1"/>
</dbReference>
<dbReference type="InterPro" id="IPR052171">
    <property type="entry name" value="NHEJ_LigD"/>
</dbReference>